<dbReference type="NCBIfam" id="TIGR01784">
    <property type="entry name" value="T_den_put_tspse"/>
    <property type="match status" value="1"/>
</dbReference>
<evidence type="ECO:0000313" key="2">
    <source>
        <dbReference type="Proteomes" id="UP000580130"/>
    </source>
</evidence>
<comment type="caution">
    <text evidence="1">The sequence shown here is derived from an EMBL/GenBank/DDBJ whole genome shotgun (WGS) entry which is preliminary data.</text>
</comment>
<sequence length="287" mass="33878">MTQTKERKRFKDLNLLDRFLFAEAMEDQQNMELLLDIILNQETHLKQPTQTEKELRRTNEDRQVRLDVYTVDEKDVIYDAEPQKTNTKNFPKRSRLYQGLIDSNLLPPGSVDFNALNMVVIILITPFDIFGHELYKYTFHMKCEEIPELQLDDGATRIFLNTHGKHPELVSEELIELLKYIELSTDETVEHCNSEKVQKLHQKICQLKANKQMEAKFMQAWEEKVLERQEAYEEGKQAGTERGRQEIVDLCGKLMELNRMKDMERAVKDNVYCEKLLEEFKLKGTKC</sequence>
<dbReference type="RefSeq" id="WP_168933437.1">
    <property type="nucleotide sequence ID" value="NZ_JABAFX010000010.1"/>
</dbReference>
<protein>
    <submittedName>
        <fullName evidence="1">Rpn family recombination-promoting nuclease/putative transposase</fullName>
    </submittedName>
</protein>
<dbReference type="AlphaFoldDB" id="A0A848CPJ0"/>
<reference evidence="1 2" key="1">
    <citation type="submission" date="2020-04" db="EMBL/GenBank/DDBJ databases">
        <authorList>
            <person name="Hitch T.C.A."/>
            <person name="Wylensek D."/>
            <person name="Clavel T."/>
        </authorList>
    </citation>
    <scope>NUCLEOTIDE SEQUENCE [LARGE SCALE GENOMIC DNA]</scope>
    <source>
        <strain evidence="1 2">BSM-383-APC-5F</strain>
    </source>
</reference>
<name>A0A848CPJ0_9FIRM</name>
<proteinExistence type="predicted"/>
<evidence type="ECO:0000313" key="1">
    <source>
        <dbReference type="EMBL" id="NME56937.1"/>
    </source>
</evidence>
<dbReference type="EMBL" id="JABAFX010000010">
    <property type="protein sequence ID" value="NME56937.1"/>
    <property type="molecule type" value="Genomic_DNA"/>
</dbReference>
<accession>A0A848CPJ0</accession>
<organism evidence="1 2">
    <name type="scientific">Dorea formicigenerans</name>
    <dbReference type="NCBI Taxonomy" id="39486"/>
    <lineage>
        <taxon>Bacteria</taxon>
        <taxon>Bacillati</taxon>
        <taxon>Bacillota</taxon>
        <taxon>Clostridia</taxon>
        <taxon>Lachnospirales</taxon>
        <taxon>Lachnospiraceae</taxon>
        <taxon>Dorea</taxon>
    </lineage>
</organism>
<gene>
    <name evidence="1" type="ORF">HF855_05750</name>
</gene>
<dbReference type="Pfam" id="PF12784">
    <property type="entry name" value="PDDEXK_2"/>
    <property type="match status" value="1"/>
</dbReference>
<dbReference type="Proteomes" id="UP000580130">
    <property type="component" value="Unassembled WGS sequence"/>
</dbReference>
<dbReference type="InterPro" id="IPR010106">
    <property type="entry name" value="RpnA"/>
</dbReference>